<feature type="compositionally biased region" description="Basic and acidic residues" evidence="1">
    <location>
        <begin position="162"/>
        <end position="188"/>
    </location>
</feature>
<name>A0A0B7A8J2_9EUPU</name>
<feature type="region of interest" description="Disordered" evidence="1">
    <location>
        <begin position="274"/>
        <end position="303"/>
    </location>
</feature>
<protein>
    <submittedName>
        <fullName evidence="2">Uncharacterized protein</fullName>
    </submittedName>
</protein>
<feature type="region of interest" description="Disordered" evidence="1">
    <location>
        <begin position="162"/>
        <end position="212"/>
    </location>
</feature>
<proteinExistence type="predicted"/>
<feature type="compositionally biased region" description="Basic and acidic residues" evidence="1">
    <location>
        <begin position="114"/>
        <end position="126"/>
    </location>
</feature>
<accession>A0A0B7A8J2</accession>
<feature type="compositionally biased region" description="Basic and acidic residues" evidence="1">
    <location>
        <begin position="203"/>
        <end position="212"/>
    </location>
</feature>
<dbReference type="EMBL" id="HACG01030082">
    <property type="protein sequence ID" value="CEK76947.1"/>
    <property type="molecule type" value="Transcribed_RNA"/>
</dbReference>
<dbReference type="AlphaFoldDB" id="A0A0B7A8J2"/>
<evidence type="ECO:0000256" key="1">
    <source>
        <dbReference type="SAM" id="MobiDB-lite"/>
    </source>
</evidence>
<organism evidence="2">
    <name type="scientific">Arion vulgaris</name>
    <dbReference type="NCBI Taxonomy" id="1028688"/>
    <lineage>
        <taxon>Eukaryota</taxon>
        <taxon>Metazoa</taxon>
        <taxon>Spiralia</taxon>
        <taxon>Lophotrochozoa</taxon>
        <taxon>Mollusca</taxon>
        <taxon>Gastropoda</taxon>
        <taxon>Heterobranchia</taxon>
        <taxon>Euthyneura</taxon>
        <taxon>Panpulmonata</taxon>
        <taxon>Eupulmonata</taxon>
        <taxon>Stylommatophora</taxon>
        <taxon>Helicina</taxon>
        <taxon>Arionoidea</taxon>
        <taxon>Arionidae</taxon>
        <taxon>Arion</taxon>
    </lineage>
</organism>
<reference evidence="2" key="1">
    <citation type="submission" date="2014-12" db="EMBL/GenBank/DDBJ databases">
        <title>Insight into the proteome of Arion vulgaris.</title>
        <authorList>
            <person name="Aradska J."/>
            <person name="Bulat T."/>
            <person name="Smidak R."/>
            <person name="Sarate P."/>
            <person name="Gangsoo J."/>
            <person name="Sialana F."/>
            <person name="Bilban M."/>
            <person name="Lubec G."/>
        </authorList>
    </citation>
    <scope>NUCLEOTIDE SEQUENCE</scope>
    <source>
        <tissue evidence="2">Skin</tissue>
    </source>
</reference>
<evidence type="ECO:0000313" key="2">
    <source>
        <dbReference type="EMBL" id="CEK76947.1"/>
    </source>
</evidence>
<gene>
    <name evidence="2" type="primary">ORF102269</name>
</gene>
<sequence>MDNGFNSPTTDEPLAGNPRVHEEGRQNYERNNRSSDWFAPKNEIPDAKPESRLRSDAARANAEKNRGTIQEDLRQQNGDHHENADRLKQDINNHIENFTNLEVSPKPITQVKSVDAEEHNGREHDPPSASVNHVHTSPASDLNHLPPLRLELNQRDNVDRPKVGAKVTKSEKNKISKESKLGRLHKESSGSGWDQSPPHHRLRAEGEDIAKRNNTDSITEIFLHNNNSPEPKEIKVLNSAAATYTPRKPPTPRIRPDGLQNLQRSMNHSEMSAIMHGSPVDPKLPRPSTGRKILPHMQRSELW</sequence>
<feature type="compositionally biased region" description="Basic and acidic residues" evidence="1">
    <location>
        <begin position="43"/>
        <end position="93"/>
    </location>
</feature>
<feature type="region of interest" description="Disordered" evidence="1">
    <location>
        <begin position="1"/>
        <end position="145"/>
    </location>
</feature>
<feature type="compositionally biased region" description="Polar residues" evidence="1">
    <location>
        <begin position="129"/>
        <end position="140"/>
    </location>
</feature>
<feature type="compositionally biased region" description="Basic and acidic residues" evidence="1">
    <location>
        <begin position="19"/>
        <end position="33"/>
    </location>
</feature>
<feature type="compositionally biased region" description="Polar residues" evidence="1">
    <location>
        <begin position="1"/>
        <end position="10"/>
    </location>
</feature>